<comment type="caution">
    <text evidence="1">The sequence shown here is derived from an EMBL/GenBank/DDBJ whole genome shotgun (WGS) entry which is preliminary data.</text>
</comment>
<gene>
    <name evidence="1" type="ORF">ACFQO8_09765</name>
</gene>
<proteinExistence type="predicted"/>
<sequence length="67" mass="7881">MKTFEIEFHLVNGEVLTYMVEADTRYEALESIYQSFRHASDGFVQFEDELIVMLDHVAYVKAFEVVE</sequence>
<dbReference type="EMBL" id="JBHTCE010000001">
    <property type="protein sequence ID" value="MFC7390437.1"/>
    <property type="molecule type" value="Genomic_DNA"/>
</dbReference>
<evidence type="ECO:0000313" key="2">
    <source>
        <dbReference type="Proteomes" id="UP001596439"/>
    </source>
</evidence>
<name>A0ABW2PLT4_9BACL</name>
<reference evidence="2" key="1">
    <citation type="journal article" date="2019" name="Int. J. Syst. Evol. Microbiol.">
        <title>The Global Catalogue of Microorganisms (GCM) 10K type strain sequencing project: providing services to taxonomists for standard genome sequencing and annotation.</title>
        <authorList>
            <consortium name="The Broad Institute Genomics Platform"/>
            <consortium name="The Broad Institute Genome Sequencing Center for Infectious Disease"/>
            <person name="Wu L."/>
            <person name="Ma J."/>
        </authorList>
    </citation>
    <scope>NUCLEOTIDE SEQUENCE [LARGE SCALE GENOMIC DNA]</scope>
    <source>
        <strain evidence="2">CCUG 55590</strain>
    </source>
</reference>
<dbReference type="RefSeq" id="WP_214789510.1">
    <property type="nucleotide sequence ID" value="NZ_JANIEL010000110.1"/>
</dbReference>
<protein>
    <submittedName>
        <fullName evidence="1">Uncharacterized protein</fullName>
    </submittedName>
</protein>
<dbReference type="Proteomes" id="UP001596439">
    <property type="component" value="Unassembled WGS sequence"/>
</dbReference>
<accession>A0ABW2PLT4</accession>
<organism evidence="1 2">
    <name type="scientific">Exiguobacterium aestuarii</name>
    <dbReference type="NCBI Taxonomy" id="273527"/>
    <lineage>
        <taxon>Bacteria</taxon>
        <taxon>Bacillati</taxon>
        <taxon>Bacillota</taxon>
        <taxon>Bacilli</taxon>
        <taxon>Bacillales</taxon>
        <taxon>Bacillales Family XII. Incertae Sedis</taxon>
        <taxon>Exiguobacterium</taxon>
    </lineage>
</organism>
<keyword evidence="2" id="KW-1185">Reference proteome</keyword>
<evidence type="ECO:0000313" key="1">
    <source>
        <dbReference type="EMBL" id="MFC7390437.1"/>
    </source>
</evidence>